<evidence type="ECO:0000256" key="1">
    <source>
        <dbReference type="SAM" id="Phobius"/>
    </source>
</evidence>
<keyword evidence="1" id="KW-0472">Membrane</keyword>
<name>A0A1Y5PGD2_9MYCO</name>
<keyword evidence="1" id="KW-1133">Transmembrane helix</keyword>
<gene>
    <name evidence="2" type="ORF">MHPYR_310033</name>
</gene>
<dbReference type="EMBL" id="FLQS01000025">
    <property type="protein sequence ID" value="SBS76369.1"/>
    <property type="molecule type" value="Genomic_DNA"/>
</dbReference>
<sequence>MPRILREVGGLVIAEDGPLLLVVDRGNGPPAVLAFVTGVVTLVFGGFSAVSLVAAGPAGLGIGFLTAGLAAAAVTVAVVRRIRRTRSIPVSDYRPVAVFDRAAQVYRDADGRVVAALNTVTFHRRLQLGSSSPKLVAETPSGSHVLLRGNPFTGGLGDLDSVLTAAVAI</sequence>
<feature type="transmembrane region" description="Helical" evidence="1">
    <location>
        <begin position="31"/>
        <end position="54"/>
    </location>
</feature>
<reference evidence="2" key="1">
    <citation type="submission" date="2016-03" db="EMBL/GenBank/DDBJ databases">
        <authorList>
            <person name="Ploux O."/>
        </authorList>
    </citation>
    <scope>NUCLEOTIDE SEQUENCE</scope>
    <source>
        <strain evidence="2">UC10</strain>
    </source>
</reference>
<evidence type="ECO:0000313" key="2">
    <source>
        <dbReference type="EMBL" id="SBS76369.1"/>
    </source>
</evidence>
<proteinExistence type="predicted"/>
<dbReference type="AlphaFoldDB" id="A0A1Y5PGD2"/>
<organism evidence="2">
    <name type="scientific">uncultured Mycobacterium sp</name>
    <dbReference type="NCBI Taxonomy" id="171292"/>
    <lineage>
        <taxon>Bacteria</taxon>
        <taxon>Bacillati</taxon>
        <taxon>Actinomycetota</taxon>
        <taxon>Actinomycetes</taxon>
        <taxon>Mycobacteriales</taxon>
        <taxon>Mycobacteriaceae</taxon>
        <taxon>Mycobacterium</taxon>
        <taxon>environmental samples</taxon>
    </lineage>
</organism>
<protein>
    <submittedName>
        <fullName evidence="2">Uncharacterized protein</fullName>
    </submittedName>
</protein>
<accession>A0A1Y5PGD2</accession>
<keyword evidence="1" id="KW-0812">Transmembrane</keyword>
<feature type="transmembrane region" description="Helical" evidence="1">
    <location>
        <begin position="60"/>
        <end position="79"/>
    </location>
</feature>